<gene>
    <name evidence="5" type="ORF">EDL96_01405</name>
</gene>
<evidence type="ECO:0000256" key="3">
    <source>
        <dbReference type="ARBA" id="ARBA00023163"/>
    </source>
</evidence>
<dbReference type="EMBL" id="RKMF01000001">
    <property type="protein sequence ID" value="ROZ65754.1"/>
    <property type="molecule type" value="Genomic_DNA"/>
</dbReference>
<dbReference type="Gene3D" id="1.10.10.10">
    <property type="entry name" value="Winged helix-like DNA-binding domain superfamily/Winged helix DNA-binding domain"/>
    <property type="match status" value="1"/>
</dbReference>
<sequence length="245" mass="27047">MATDVQVALDRSSPVPLYHQVATAFETAIRDGSLPPGTRLDNEIDLAKRFNLSRPTMRQALDQLVQAGLVVRRRGIGTQVVEPPVRRPLQLSSLYDDLIEQGSTPTTEILELTPVAADQDRAELLSIKEGTPLQHLRRVRSIDGTPLAIMENWVPTDVLELDRAQLGDHGLYDLMRGAGIDFRLAHQRMGATVADKEQAALLDVDPGAPLVQMERVARDSSGRAVDGGHHLYRADLYSFEMTLVK</sequence>
<dbReference type="InterPro" id="IPR050679">
    <property type="entry name" value="Bact_HTH_transcr_reg"/>
</dbReference>
<protein>
    <submittedName>
        <fullName evidence="5">GntR family transcriptional regulator</fullName>
    </submittedName>
</protein>
<name>A0A3N4A0Z4_9MICC</name>
<evidence type="ECO:0000256" key="1">
    <source>
        <dbReference type="ARBA" id="ARBA00023015"/>
    </source>
</evidence>
<dbReference type="SMART" id="SM00866">
    <property type="entry name" value="UTRA"/>
    <property type="match status" value="1"/>
</dbReference>
<accession>A0A3N4A0Z4</accession>
<dbReference type="OrthoDB" id="3194402at2"/>
<dbReference type="SUPFAM" id="SSF64288">
    <property type="entry name" value="Chorismate lyase-like"/>
    <property type="match status" value="1"/>
</dbReference>
<dbReference type="PANTHER" id="PTHR44846">
    <property type="entry name" value="MANNOSYL-D-GLYCERATE TRANSPORT/METABOLISM SYSTEM REPRESSOR MNGR-RELATED"/>
    <property type="match status" value="1"/>
</dbReference>
<keyword evidence="2" id="KW-0238">DNA-binding</keyword>
<dbReference type="RefSeq" id="WP_123823648.1">
    <property type="nucleotide sequence ID" value="NZ_RKMF01000001.1"/>
</dbReference>
<dbReference type="PANTHER" id="PTHR44846:SF17">
    <property type="entry name" value="GNTR-FAMILY TRANSCRIPTIONAL REGULATOR"/>
    <property type="match status" value="1"/>
</dbReference>
<reference evidence="5 6" key="1">
    <citation type="submission" date="2018-10" db="EMBL/GenBank/DDBJ databases">
        <title>Kocuria sp. M5W7-7, whole genome shotgun sequence.</title>
        <authorList>
            <person name="Tuo L."/>
        </authorList>
    </citation>
    <scope>NUCLEOTIDE SEQUENCE [LARGE SCALE GENOMIC DNA]</scope>
    <source>
        <strain evidence="5 6">M5W7-7</strain>
    </source>
</reference>
<dbReference type="SMART" id="SM00345">
    <property type="entry name" value="HTH_GNTR"/>
    <property type="match status" value="1"/>
</dbReference>
<comment type="caution">
    <text evidence="5">The sequence shown here is derived from an EMBL/GenBank/DDBJ whole genome shotgun (WGS) entry which is preliminary data.</text>
</comment>
<dbReference type="SUPFAM" id="SSF46785">
    <property type="entry name" value="Winged helix' DNA-binding domain"/>
    <property type="match status" value="1"/>
</dbReference>
<dbReference type="Proteomes" id="UP000270616">
    <property type="component" value="Unassembled WGS sequence"/>
</dbReference>
<dbReference type="Pfam" id="PF00392">
    <property type="entry name" value="GntR"/>
    <property type="match status" value="1"/>
</dbReference>
<evidence type="ECO:0000259" key="4">
    <source>
        <dbReference type="PROSITE" id="PS50949"/>
    </source>
</evidence>
<dbReference type="InterPro" id="IPR028978">
    <property type="entry name" value="Chorismate_lyase_/UTRA_dom_sf"/>
</dbReference>
<evidence type="ECO:0000256" key="2">
    <source>
        <dbReference type="ARBA" id="ARBA00023125"/>
    </source>
</evidence>
<dbReference type="InterPro" id="IPR000524">
    <property type="entry name" value="Tscrpt_reg_HTH_GntR"/>
</dbReference>
<dbReference type="Gene3D" id="3.40.1410.10">
    <property type="entry name" value="Chorismate lyase-like"/>
    <property type="match status" value="1"/>
</dbReference>
<dbReference type="GO" id="GO:0003700">
    <property type="term" value="F:DNA-binding transcription factor activity"/>
    <property type="evidence" value="ECO:0007669"/>
    <property type="project" value="InterPro"/>
</dbReference>
<dbReference type="AlphaFoldDB" id="A0A3N4A0Z4"/>
<proteinExistence type="predicted"/>
<dbReference type="CDD" id="cd07377">
    <property type="entry name" value="WHTH_GntR"/>
    <property type="match status" value="1"/>
</dbReference>
<dbReference type="InterPro" id="IPR036388">
    <property type="entry name" value="WH-like_DNA-bd_sf"/>
</dbReference>
<evidence type="ECO:0000313" key="6">
    <source>
        <dbReference type="Proteomes" id="UP000270616"/>
    </source>
</evidence>
<dbReference type="InterPro" id="IPR036390">
    <property type="entry name" value="WH_DNA-bd_sf"/>
</dbReference>
<feature type="domain" description="HTH gntR-type" evidence="4">
    <location>
        <begin position="15"/>
        <end position="83"/>
    </location>
</feature>
<keyword evidence="1" id="KW-0805">Transcription regulation</keyword>
<dbReference type="PRINTS" id="PR00035">
    <property type="entry name" value="HTHGNTR"/>
</dbReference>
<dbReference type="Pfam" id="PF07702">
    <property type="entry name" value="UTRA"/>
    <property type="match status" value="1"/>
</dbReference>
<organism evidence="5 6">
    <name type="scientific">Kocuria soli</name>
    <dbReference type="NCBI Taxonomy" id="2485125"/>
    <lineage>
        <taxon>Bacteria</taxon>
        <taxon>Bacillati</taxon>
        <taxon>Actinomycetota</taxon>
        <taxon>Actinomycetes</taxon>
        <taxon>Micrococcales</taxon>
        <taxon>Micrococcaceae</taxon>
        <taxon>Kocuria</taxon>
    </lineage>
</organism>
<dbReference type="PROSITE" id="PS50949">
    <property type="entry name" value="HTH_GNTR"/>
    <property type="match status" value="1"/>
</dbReference>
<keyword evidence="3" id="KW-0804">Transcription</keyword>
<evidence type="ECO:0000313" key="5">
    <source>
        <dbReference type="EMBL" id="ROZ65754.1"/>
    </source>
</evidence>
<dbReference type="GO" id="GO:0045892">
    <property type="term" value="P:negative regulation of DNA-templated transcription"/>
    <property type="evidence" value="ECO:0007669"/>
    <property type="project" value="TreeGrafter"/>
</dbReference>
<dbReference type="GO" id="GO:0003677">
    <property type="term" value="F:DNA binding"/>
    <property type="evidence" value="ECO:0007669"/>
    <property type="project" value="UniProtKB-KW"/>
</dbReference>
<dbReference type="InterPro" id="IPR011663">
    <property type="entry name" value="UTRA"/>
</dbReference>
<keyword evidence="6" id="KW-1185">Reference proteome</keyword>